<name>A1ZQ29_MICM2</name>
<evidence type="ECO:0000259" key="2">
    <source>
        <dbReference type="Pfam" id="PF13568"/>
    </source>
</evidence>
<organism evidence="3 4">
    <name type="scientific">Microscilla marina ATCC 23134</name>
    <dbReference type="NCBI Taxonomy" id="313606"/>
    <lineage>
        <taxon>Bacteria</taxon>
        <taxon>Pseudomonadati</taxon>
        <taxon>Bacteroidota</taxon>
        <taxon>Cytophagia</taxon>
        <taxon>Cytophagales</taxon>
        <taxon>Microscillaceae</taxon>
        <taxon>Microscilla</taxon>
    </lineage>
</organism>
<gene>
    <name evidence="3" type="ORF">M23134_06839</name>
</gene>
<proteinExistence type="predicted"/>
<feature type="domain" description="Outer membrane protein beta-barrel" evidence="2">
    <location>
        <begin position="254"/>
        <end position="454"/>
    </location>
</feature>
<dbReference type="Pfam" id="PF13568">
    <property type="entry name" value="OMP_b-brl_2"/>
    <property type="match status" value="1"/>
</dbReference>
<accession>A1ZQ29</accession>
<evidence type="ECO:0000313" key="3">
    <source>
        <dbReference type="EMBL" id="EAY27438.1"/>
    </source>
</evidence>
<feature type="transmembrane region" description="Helical" evidence="1">
    <location>
        <begin position="46"/>
        <end position="69"/>
    </location>
</feature>
<dbReference type="Proteomes" id="UP000004095">
    <property type="component" value="Unassembled WGS sequence"/>
</dbReference>
<evidence type="ECO:0000313" key="4">
    <source>
        <dbReference type="Proteomes" id="UP000004095"/>
    </source>
</evidence>
<dbReference type="EMBL" id="AAWS01000023">
    <property type="protein sequence ID" value="EAY27438.1"/>
    <property type="molecule type" value="Genomic_DNA"/>
</dbReference>
<keyword evidence="4" id="KW-1185">Reference proteome</keyword>
<sequence length="477" mass="53275">MKELFDERLSQKIRQTFDKHEEPYNAQGWEMMQQQMKAQKSGKMRALLTSIPAKVAAAAILVLGGVFTYKTLQSDFEGNTPTQQQAGIYAKKHIQQEGFEGVKVLPPSITNTTHGNNKVTNIQNNRKKLSTNQNTAASKQYGILPTVTTNTIADKGLIENTEKDKNIYANKIAANNRLTKHPSNGVLLNPDNKAVKFDMHTLAMKEASYEAIHPTNRVAMIEQASFREVTTNKVARYNNAAVLPKGKRMKFGVMLSSLVNYSKRGEKDSKVNLGGGVMSEIRLGKRLSVTSGVLLTRQSLNMRQSASLPTIATMQKITTSGTTESRSLGQQKSINMQFVGLDIPVNLQYHLSRNTNRGLYVSVGLSSLAYLEERYTHNTRETIAKAYYKGGVGSQLERLETTVIETNSKSQPEALSRFDFAKMLNVSMGMKYMVAKNMQILIEPYIKYPLNSLTKEELRFGSAGINLRCNFGEVRRH</sequence>
<dbReference type="OrthoDB" id="1419682at2"/>
<comment type="caution">
    <text evidence="3">The sequence shown here is derived from an EMBL/GenBank/DDBJ whole genome shotgun (WGS) entry which is preliminary data.</text>
</comment>
<dbReference type="InterPro" id="IPR025665">
    <property type="entry name" value="Beta-barrel_OMP_2"/>
</dbReference>
<dbReference type="eggNOG" id="ENOG5032Y9I">
    <property type="taxonomic scope" value="Bacteria"/>
</dbReference>
<dbReference type="AlphaFoldDB" id="A1ZQ29"/>
<keyword evidence="1" id="KW-0472">Membrane</keyword>
<keyword evidence="1" id="KW-1133">Transmembrane helix</keyword>
<evidence type="ECO:0000256" key="1">
    <source>
        <dbReference type="SAM" id="Phobius"/>
    </source>
</evidence>
<keyword evidence="1" id="KW-0812">Transmembrane</keyword>
<protein>
    <recommendedName>
        <fullName evidence="2">Outer membrane protein beta-barrel domain-containing protein</fullName>
    </recommendedName>
</protein>
<reference evidence="3 4" key="1">
    <citation type="submission" date="2007-01" db="EMBL/GenBank/DDBJ databases">
        <authorList>
            <person name="Haygood M."/>
            <person name="Podell S."/>
            <person name="Anderson C."/>
            <person name="Hopkinson B."/>
            <person name="Roe K."/>
            <person name="Barbeau K."/>
            <person name="Gaasterland T."/>
            <person name="Ferriera S."/>
            <person name="Johnson J."/>
            <person name="Kravitz S."/>
            <person name="Beeson K."/>
            <person name="Sutton G."/>
            <person name="Rogers Y.-H."/>
            <person name="Friedman R."/>
            <person name="Frazier M."/>
            <person name="Venter J.C."/>
        </authorList>
    </citation>
    <scope>NUCLEOTIDE SEQUENCE [LARGE SCALE GENOMIC DNA]</scope>
    <source>
        <strain evidence="3 4">ATCC 23134</strain>
    </source>
</reference>
<dbReference type="RefSeq" id="WP_002699418.1">
    <property type="nucleotide sequence ID" value="NZ_AAWS01000023.1"/>
</dbReference>